<feature type="compositionally biased region" description="Basic and acidic residues" evidence="1">
    <location>
        <begin position="283"/>
        <end position="293"/>
    </location>
</feature>
<evidence type="ECO:0000256" key="1">
    <source>
        <dbReference type="SAM" id="MobiDB-lite"/>
    </source>
</evidence>
<dbReference type="EnsemblMetazoa" id="XM_003724152">
    <property type="protein sequence ID" value="XP_003724200"/>
    <property type="gene ID" value="LOC100892534"/>
</dbReference>
<dbReference type="AlphaFoldDB" id="A0A7M7GEP7"/>
<evidence type="ECO:0000313" key="2">
    <source>
        <dbReference type="EnsemblMetazoa" id="XP_003724200"/>
    </source>
</evidence>
<sequence length="435" mass="48654">MTTKFSRLPPSGSKKPPTANTSQLTHDTASKQLGNAQLLFEPSPPKIENTAKNRSPSPSIRRRTQSAKTSHKKASRSLFASPSGSSERRPISAVVPGEKKYFPTSKQDGHSDATSRRPIHVTMPTQFLEFEESEPCPHHPSLAEPLQRHVHVPRRYQVELEFKGRGPEDVAGRCQSAIGKNLRRSRTFPDDCSASEDSADTLPRGIAALAPWLTPGLPTEWTGVDADRCLVFLPSLLAESEALPVVPPPQEASDVMPHKSPPPQPRPFDPKKLFHYDVEKNLPSHMKDLDGTRPKSRPGTSKHGRIYSLNGQILHDQSKYSWNRNALMVKQEIDDLEMLLEGVGRKGSANPVVQYQYEISMLKKAVSDTIIQCHLLRRPKPKEEEPPDLTGLREYIREREHVLAKIKARREACIEELAKLEKSLGLGDRFSQNVD</sequence>
<reference evidence="3" key="1">
    <citation type="submission" date="2015-02" db="EMBL/GenBank/DDBJ databases">
        <title>Genome sequencing for Strongylocentrotus purpuratus.</title>
        <authorList>
            <person name="Murali S."/>
            <person name="Liu Y."/>
            <person name="Vee V."/>
            <person name="English A."/>
            <person name="Wang M."/>
            <person name="Skinner E."/>
            <person name="Han Y."/>
            <person name="Muzny D.M."/>
            <person name="Worley K.C."/>
            <person name="Gibbs R.A."/>
        </authorList>
    </citation>
    <scope>NUCLEOTIDE SEQUENCE</scope>
</reference>
<feature type="compositionally biased region" description="Basic residues" evidence="1">
    <location>
        <begin position="60"/>
        <end position="75"/>
    </location>
</feature>
<feature type="compositionally biased region" description="Basic and acidic residues" evidence="1">
    <location>
        <begin position="97"/>
        <end position="115"/>
    </location>
</feature>
<dbReference type="Proteomes" id="UP000007110">
    <property type="component" value="Unassembled WGS sequence"/>
</dbReference>
<feature type="compositionally biased region" description="Polar residues" evidence="1">
    <location>
        <begin position="18"/>
        <end position="35"/>
    </location>
</feature>
<evidence type="ECO:0000313" key="3">
    <source>
        <dbReference type="Proteomes" id="UP000007110"/>
    </source>
</evidence>
<dbReference type="RefSeq" id="XP_003724200.2">
    <property type="nucleotide sequence ID" value="XM_003724152.3"/>
</dbReference>
<organism evidence="2 3">
    <name type="scientific">Strongylocentrotus purpuratus</name>
    <name type="common">Purple sea urchin</name>
    <dbReference type="NCBI Taxonomy" id="7668"/>
    <lineage>
        <taxon>Eukaryota</taxon>
        <taxon>Metazoa</taxon>
        <taxon>Echinodermata</taxon>
        <taxon>Eleutherozoa</taxon>
        <taxon>Echinozoa</taxon>
        <taxon>Echinoidea</taxon>
        <taxon>Euechinoidea</taxon>
        <taxon>Echinacea</taxon>
        <taxon>Camarodonta</taxon>
        <taxon>Echinidea</taxon>
        <taxon>Strongylocentrotidae</taxon>
        <taxon>Strongylocentrotus</taxon>
    </lineage>
</organism>
<keyword evidence="3" id="KW-1185">Reference proteome</keyword>
<feature type="region of interest" description="Disordered" evidence="1">
    <location>
        <begin position="248"/>
        <end position="267"/>
    </location>
</feature>
<name>A0A7M7GEP7_STRPU</name>
<dbReference type="OrthoDB" id="10045556at2759"/>
<protein>
    <submittedName>
        <fullName evidence="2">Uncharacterized protein</fullName>
    </submittedName>
</protein>
<feature type="region of interest" description="Disordered" evidence="1">
    <location>
        <begin position="1"/>
        <end position="116"/>
    </location>
</feature>
<dbReference type="GeneID" id="100892534"/>
<feature type="compositionally biased region" description="Basic residues" evidence="1">
    <location>
        <begin position="294"/>
        <end position="305"/>
    </location>
</feature>
<reference evidence="2" key="2">
    <citation type="submission" date="2021-01" db="UniProtKB">
        <authorList>
            <consortium name="EnsemblMetazoa"/>
        </authorList>
    </citation>
    <scope>IDENTIFICATION</scope>
</reference>
<dbReference type="InParanoid" id="A0A7M7GEP7"/>
<feature type="region of interest" description="Disordered" evidence="1">
    <location>
        <begin position="283"/>
        <end position="305"/>
    </location>
</feature>
<proteinExistence type="predicted"/>
<dbReference type="KEGG" id="spu:100892534"/>
<dbReference type="OMA" id="HDTASKQ"/>
<accession>A0A7M7GEP7</accession>